<dbReference type="Pfam" id="PF00169">
    <property type="entry name" value="PH"/>
    <property type="match status" value="1"/>
</dbReference>
<dbReference type="Gene3D" id="1.10.555.10">
    <property type="entry name" value="Rho GTPase activation protein"/>
    <property type="match status" value="1"/>
</dbReference>
<dbReference type="Proteomes" id="UP001476247">
    <property type="component" value="Unassembled WGS sequence"/>
</dbReference>
<dbReference type="InterPro" id="IPR011993">
    <property type="entry name" value="PH-like_dom_sf"/>
</dbReference>
<protein>
    <recommendedName>
        <fullName evidence="8">RhoGAP-domain-containing protein</fullName>
    </recommendedName>
</protein>
<dbReference type="EMBL" id="BAABUJ010000022">
    <property type="protein sequence ID" value="GAA5802328.1"/>
    <property type="molecule type" value="Genomic_DNA"/>
</dbReference>
<feature type="coiled-coil region" evidence="2">
    <location>
        <begin position="25"/>
        <end position="59"/>
    </location>
</feature>
<dbReference type="InterPro" id="IPR050729">
    <property type="entry name" value="Rho-GAP"/>
</dbReference>
<reference evidence="6 7" key="1">
    <citation type="submission" date="2024-04" db="EMBL/GenBank/DDBJ databases">
        <title>genome sequences of Mucor flavus KT1a and Helicostylum pulchrum KT1b strains isolation_sourced from the surface of a dry-aged beef.</title>
        <authorList>
            <person name="Toyotome T."/>
            <person name="Hosono M."/>
            <person name="Torimaru M."/>
            <person name="Fukuda K."/>
            <person name="Mikami N."/>
        </authorList>
    </citation>
    <scope>NUCLEOTIDE SEQUENCE [LARGE SCALE GENOMIC DNA]</scope>
    <source>
        <strain evidence="6 7">KT1b</strain>
    </source>
</reference>
<keyword evidence="7" id="KW-1185">Reference proteome</keyword>
<evidence type="ECO:0000313" key="7">
    <source>
        <dbReference type="Proteomes" id="UP001476247"/>
    </source>
</evidence>
<dbReference type="PROSITE" id="PS50003">
    <property type="entry name" value="PH_DOMAIN"/>
    <property type="match status" value="1"/>
</dbReference>
<dbReference type="SMART" id="SM00233">
    <property type="entry name" value="PH"/>
    <property type="match status" value="1"/>
</dbReference>
<evidence type="ECO:0000256" key="1">
    <source>
        <dbReference type="ARBA" id="ARBA00022468"/>
    </source>
</evidence>
<dbReference type="InterPro" id="IPR001849">
    <property type="entry name" value="PH_domain"/>
</dbReference>
<dbReference type="InterPro" id="IPR000198">
    <property type="entry name" value="RhoGAP_dom"/>
</dbReference>
<accession>A0ABP9Y6V6</accession>
<feature type="domain" description="Rho-GAP" evidence="5">
    <location>
        <begin position="543"/>
        <end position="745"/>
    </location>
</feature>
<evidence type="ECO:0000256" key="3">
    <source>
        <dbReference type="SAM" id="MobiDB-lite"/>
    </source>
</evidence>
<name>A0ABP9Y6V6_9FUNG</name>
<dbReference type="SUPFAM" id="SSF64268">
    <property type="entry name" value="PX domain"/>
    <property type="match status" value="1"/>
</dbReference>
<organism evidence="6 7">
    <name type="scientific">Helicostylum pulchrum</name>
    <dbReference type="NCBI Taxonomy" id="562976"/>
    <lineage>
        <taxon>Eukaryota</taxon>
        <taxon>Fungi</taxon>
        <taxon>Fungi incertae sedis</taxon>
        <taxon>Mucoromycota</taxon>
        <taxon>Mucoromycotina</taxon>
        <taxon>Mucoromycetes</taxon>
        <taxon>Mucorales</taxon>
        <taxon>Mucorineae</taxon>
        <taxon>Mucoraceae</taxon>
        <taxon>Helicostylum</taxon>
    </lineage>
</organism>
<evidence type="ECO:0008006" key="8">
    <source>
        <dbReference type="Google" id="ProtNLM"/>
    </source>
</evidence>
<dbReference type="InterPro" id="IPR036871">
    <property type="entry name" value="PX_dom_sf"/>
</dbReference>
<dbReference type="CDD" id="cd06093">
    <property type="entry name" value="PX_domain"/>
    <property type="match status" value="1"/>
</dbReference>
<dbReference type="InterPro" id="IPR008936">
    <property type="entry name" value="Rho_GTPase_activation_prot"/>
</dbReference>
<evidence type="ECO:0000259" key="5">
    <source>
        <dbReference type="PROSITE" id="PS50238"/>
    </source>
</evidence>
<dbReference type="SUPFAM" id="SSF50729">
    <property type="entry name" value="PH domain-like"/>
    <property type="match status" value="1"/>
</dbReference>
<evidence type="ECO:0000256" key="2">
    <source>
        <dbReference type="SAM" id="Coils"/>
    </source>
</evidence>
<dbReference type="CDD" id="cd14686">
    <property type="entry name" value="bZIP"/>
    <property type="match status" value="1"/>
</dbReference>
<dbReference type="Gene3D" id="3.30.1520.10">
    <property type="entry name" value="Phox-like domain"/>
    <property type="match status" value="1"/>
</dbReference>
<dbReference type="Gene3D" id="2.30.29.30">
    <property type="entry name" value="Pleckstrin-homology domain (PH domain)/Phosphotyrosine-binding domain (PTB)"/>
    <property type="match status" value="1"/>
</dbReference>
<evidence type="ECO:0000259" key="4">
    <source>
        <dbReference type="PROSITE" id="PS50003"/>
    </source>
</evidence>
<proteinExistence type="predicted"/>
<dbReference type="PANTHER" id="PTHR23176">
    <property type="entry name" value="RHO/RAC/CDC GTPASE-ACTIVATING PROTEIN"/>
    <property type="match status" value="1"/>
</dbReference>
<dbReference type="Pfam" id="PF00620">
    <property type="entry name" value="RhoGAP"/>
    <property type="match status" value="1"/>
</dbReference>
<feature type="domain" description="PH" evidence="4">
    <location>
        <begin position="319"/>
        <end position="420"/>
    </location>
</feature>
<comment type="caution">
    <text evidence="6">The sequence shown here is derived from an EMBL/GenBank/DDBJ whole genome shotgun (WGS) entry which is preliminary data.</text>
</comment>
<keyword evidence="1" id="KW-0343">GTPase activation</keyword>
<sequence>MSPHATSIEHVQNFKQQSEQYWKIIEKQRKIIQTLQKSLSSLTSENEQLIKKNLELEASIPDVKNVVHLSVESSIPVLPPRSPYRVHRDQPKRPPVLQLSVSNHRKIIGPLSPQSVSSNVSFEYPAVPSPKRGTTRRSSVSPSGTAFRHKKRESQYEKIVMKASKSEPSTPVKPRTPRFESLMMPQLNDQNAPPVLTNLSNIRIKVISSSNHIDAKGKEFPLFIIGIIQKKENYEIWRIEKNLIDILNLDSQLKRGSNAYFKKLPEKAISHAPSKVDERKTMIEDYLQHAISLKTINLVILCDFLSSDQICHLSSLANDTIKHGYLTKRGKNFGAWISRYFVLDHTGLLKYYENKDGKFLGKIKLMDSQIGCQPQENDSYRHAFLILEPRSNGSHQRHIFCANSDLERDDWVDALRYYTHQVHITEDVMNSFFSEDTDMSDQLIVEPSSSTESAKTTPMARRRPSVEHLFKNFGTRRRSSLSKDFASHLHQQQEDEDKKSKHRASKRLFWGKKMFANHTLAHEFKYIQDDFEETKGDFQVFGVALQNAVMVARVCDQYQLPAIVHRCIEYMEAKDGLVEEGIYRSSGSSALMKKLKKRFNNEGDIKLLEDDDYHDVHAIAGLLKMWLREMPENILTDALLADFSQSIDIQDRNTKRSQVGKLVSYLPLVNYTLLRSLCAHLIRVIENADKNKMTLRNISIVFSATLGIPSSIFNLLLVEFDYIFWTDRYLDQTVPVTTHPLVKNLVRDESCRSKRNSIHYQDNTPKDFILLEKQLNAVIDDISPLEDESYYSDGELEVAYFASRYTANSRHPLED</sequence>
<dbReference type="PROSITE" id="PS50238">
    <property type="entry name" value="RHOGAP"/>
    <property type="match status" value="1"/>
</dbReference>
<dbReference type="PANTHER" id="PTHR23176:SF129">
    <property type="entry name" value="RHO GTPASE ACTIVATING PROTEIN AT 16F, ISOFORM E-RELATED"/>
    <property type="match status" value="1"/>
</dbReference>
<evidence type="ECO:0000313" key="6">
    <source>
        <dbReference type="EMBL" id="GAA5802328.1"/>
    </source>
</evidence>
<gene>
    <name evidence="6" type="ORF">HPULCUR_007792</name>
</gene>
<dbReference type="SMART" id="SM00324">
    <property type="entry name" value="RhoGAP"/>
    <property type="match status" value="1"/>
</dbReference>
<keyword evidence="2" id="KW-0175">Coiled coil</keyword>
<dbReference type="SUPFAM" id="SSF48350">
    <property type="entry name" value="GTPase activation domain, GAP"/>
    <property type="match status" value="1"/>
</dbReference>
<feature type="region of interest" description="Disordered" evidence="3">
    <location>
        <begin position="126"/>
        <end position="155"/>
    </location>
</feature>